<dbReference type="RefSeq" id="XP_018472934.2">
    <property type="nucleotide sequence ID" value="XM_018617432.2"/>
</dbReference>
<keyword evidence="14 21" id="KW-1015">Disulfide bond</keyword>
<evidence type="ECO:0000256" key="1">
    <source>
        <dbReference type="ARBA" id="ARBA00000189"/>
    </source>
</evidence>
<dbReference type="InterPro" id="IPR002016">
    <property type="entry name" value="Haem_peroxidase"/>
</dbReference>
<dbReference type="FunFam" id="1.10.420.10:FF:000001">
    <property type="entry name" value="Peroxidase"/>
    <property type="match status" value="1"/>
</dbReference>
<dbReference type="GO" id="GO:0042744">
    <property type="term" value="P:hydrogen peroxide catabolic process"/>
    <property type="evidence" value="ECO:0007669"/>
    <property type="project" value="UniProtKB-KW"/>
</dbReference>
<evidence type="ECO:0000256" key="15">
    <source>
        <dbReference type="ARBA" id="ARBA00023180"/>
    </source>
</evidence>
<feature type="binding site" evidence="19">
    <location>
        <position position="108"/>
    </location>
    <ligand>
        <name>Ca(2+)</name>
        <dbReference type="ChEBI" id="CHEBI:29108"/>
        <label>1</label>
    </ligand>
</feature>
<feature type="domain" description="Plant heme peroxidase family profile" evidence="25">
    <location>
        <begin position="63"/>
        <end position="368"/>
    </location>
</feature>
<keyword evidence="26" id="KW-1185">Reference proteome</keyword>
<feature type="binding site" evidence="18">
    <location>
        <position position="202"/>
    </location>
    <ligand>
        <name>substrate</name>
    </ligand>
</feature>
<comment type="cofactor">
    <cofactor evidence="19 22">
        <name>Ca(2+)</name>
        <dbReference type="ChEBI" id="CHEBI:29108"/>
    </cofactor>
    <text evidence="19 22">Binds 2 calcium ions per subunit.</text>
</comment>
<evidence type="ECO:0000256" key="16">
    <source>
        <dbReference type="ARBA" id="ARBA00023324"/>
    </source>
</evidence>
<evidence type="ECO:0000256" key="10">
    <source>
        <dbReference type="ARBA" id="ARBA00022729"/>
    </source>
</evidence>
<dbReference type="GO" id="GO:0005576">
    <property type="term" value="C:extracellular region"/>
    <property type="evidence" value="ECO:0007669"/>
    <property type="project" value="UniProtKB-SubCell"/>
</dbReference>
<evidence type="ECO:0000256" key="7">
    <source>
        <dbReference type="ARBA" id="ARBA00022559"/>
    </source>
</evidence>
<dbReference type="KEGG" id="rsz:108844209"/>
<feature type="binding site" evidence="19">
    <location>
        <position position="105"/>
    </location>
    <ligand>
        <name>Ca(2+)</name>
        <dbReference type="ChEBI" id="CHEBI:29108"/>
        <label>1</label>
    </ligand>
</feature>
<dbReference type="GO" id="GO:0006979">
    <property type="term" value="P:response to oxidative stress"/>
    <property type="evidence" value="ECO:0007669"/>
    <property type="project" value="UniProtKB-UniRule"/>
</dbReference>
<dbReference type="GeneID" id="108844209"/>
<dbReference type="AlphaFoldDB" id="A0A6J0MLC7"/>
<accession>A0A6J0MLC7</accession>
<comment type="similarity">
    <text evidence="4">Belongs to the peroxidase family. Ascorbate peroxidase subfamily.</text>
</comment>
<feature type="binding site" evidence="19">
    <location>
        <position position="295"/>
    </location>
    <ligand>
        <name>Ca(2+)</name>
        <dbReference type="ChEBI" id="CHEBI:29108"/>
        <label>2</label>
    </ligand>
</feature>
<dbReference type="Gene3D" id="1.10.420.10">
    <property type="entry name" value="Peroxidase, domain 2"/>
    <property type="match status" value="1"/>
</dbReference>
<dbReference type="InterPro" id="IPR010255">
    <property type="entry name" value="Haem_peroxidase_sf"/>
</dbReference>
<feature type="region of interest" description="Disordered" evidence="23">
    <location>
        <begin position="34"/>
        <end position="56"/>
    </location>
</feature>
<proteinExistence type="inferred from homology"/>
<feature type="disulfide bond" evidence="21">
    <location>
        <begin position="106"/>
        <end position="111"/>
    </location>
</feature>
<evidence type="ECO:0000256" key="8">
    <source>
        <dbReference type="ARBA" id="ARBA00022617"/>
    </source>
</evidence>
<dbReference type="InterPro" id="IPR033905">
    <property type="entry name" value="Secretory_peroxidase"/>
</dbReference>
<dbReference type="PROSITE" id="PS50873">
    <property type="entry name" value="PEROXIDASE_4"/>
    <property type="match status" value="1"/>
</dbReference>
<name>A0A6J0MLC7_RAPSA</name>
<evidence type="ECO:0000256" key="13">
    <source>
        <dbReference type="ARBA" id="ARBA00023004"/>
    </source>
</evidence>
<feature type="site" description="Transition state stabilizer" evidence="20">
    <location>
        <position position="100"/>
    </location>
</feature>
<dbReference type="PRINTS" id="PR00458">
    <property type="entry name" value="PEROXIDASE"/>
</dbReference>
<sequence length="368" mass="39757">MANNQQLVAIRFIFSLVLFSAVLLYVDGHSNGHGHNNGHSNGHDHNNGHNNGHATRRGRWEGKLKMKFYHKTCPEAEDIVNEIVSKKVKVNPSLAAKLLRVHYHDCFVRGCDASLLLDSVAGKAASEKEARPNLSLVGFEIIDEIKSILEKRCPKTVSCADILTLAARDAVSYQYGRPLWNVFTGRVDGRVSLATEATRDLPSAGANFTALQKLFAESDLDVVDLVALSGAHTIGTAHCGVFGRRLLNFTGKGDTDPSLNSSYASFLKSKCSDTSQRLNSSAVVGMDPTGALSFDSGYFVSLLQHKGLLTSDAALLTDPSAADIASVFQDSGSFLAQFGRSMIKMSSIKVLTLGDEGGEIRRNCRVVN</sequence>
<dbReference type="OrthoDB" id="1109422at2759"/>
<dbReference type="EC" id="1.11.1.7" evidence="5 22"/>
<evidence type="ECO:0000256" key="20">
    <source>
        <dbReference type="PIRSR" id="PIRSR600823-4"/>
    </source>
</evidence>
<evidence type="ECO:0000313" key="26">
    <source>
        <dbReference type="Proteomes" id="UP000504610"/>
    </source>
</evidence>
<evidence type="ECO:0000256" key="24">
    <source>
        <dbReference type="SAM" id="Phobius"/>
    </source>
</evidence>
<dbReference type="SUPFAM" id="SSF48113">
    <property type="entry name" value="Heme-dependent peroxidases"/>
    <property type="match status" value="1"/>
</dbReference>
<dbReference type="Pfam" id="PF00141">
    <property type="entry name" value="peroxidase"/>
    <property type="match status" value="1"/>
</dbReference>
<feature type="binding site" evidence="19">
    <location>
        <position position="110"/>
    </location>
    <ligand>
        <name>Ca(2+)</name>
        <dbReference type="ChEBI" id="CHEBI:29108"/>
        <label>1</label>
    </ligand>
</feature>
<feature type="binding site" description="axial binding residue" evidence="19">
    <location>
        <position position="232"/>
    </location>
    <ligand>
        <name>heme b</name>
        <dbReference type="ChEBI" id="CHEBI:60344"/>
    </ligand>
    <ligandPart>
        <name>Fe</name>
        <dbReference type="ChEBI" id="CHEBI:18248"/>
    </ligandPart>
</feature>
<keyword evidence="24" id="KW-0812">Transmembrane</keyword>
<evidence type="ECO:0000256" key="22">
    <source>
        <dbReference type="RuleBase" id="RU362060"/>
    </source>
</evidence>
<organism evidence="26 27">
    <name type="scientific">Raphanus sativus</name>
    <name type="common">Radish</name>
    <name type="synonym">Raphanus raphanistrum var. sativus</name>
    <dbReference type="NCBI Taxonomy" id="3726"/>
    <lineage>
        <taxon>Eukaryota</taxon>
        <taxon>Viridiplantae</taxon>
        <taxon>Streptophyta</taxon>
        <taxon>Embryophyta</taxon>
        <taxon>Tracheophyta</taxon>
        <taxon>Spermatophyta</taxon>
        <taxon>Magnoliopsida</taxon>
        <taxon>eudicotyledons</taxon>
        <taxon>Gunneridae</taxon>
        <taxon>Pentapetalae</taxon>
        <taxon>rosids</taxon>
        <taxon>malvids</taxon>
        <taxon>Brassicales</taxon>
        <taxon>Brassicaceae</taxon>
        <taxon>Brassiceae</taxon>
        <taxon>Raphanus</taxon>
    </lineage>
</organism>
<evidence type="ECO:0000256" key="11">
    <source>
        <dbReference type="ARBA" id="ARBA00022837"/>
    </source>
</evidence>
<keyword evidence="6 22" id="KW-0964">Secreted</keyword>
<keyword evidence="24" id="KW-1133">Transmembrane helix</keyword>
<evidence type="ECO:0000256" key="12">
    <source>
        <dbReference type="ARBA" id="ARBA00023002"/>
    </source>
</evidence>
<reference evidence="26" key="1">
    <citation type="journal article" date="2019" name="Database">
        <title>The radish genome database (RadishGD): an integrated information resource for radish genomics.</title>
        <authorList>
            <person name="Yu H.J."/>
            <person name="Baek S."/>
            <person name="Lee Y.J."/>
            <person name="Cho A."/>
            <person name="Mun J.H."/>
        </authorList>
    </citation>
    <scope>NUCLEOTIDE SEQUENCE [LARGE SCALE GENOMIC DNA]</scope>
    <source>
        <strain evidence="26">cv. WK10039</strain>
    </source>
</reference>
<evidence type="ECO:0000256" key="2">
    <source>
        <dbReference type="ARBA" id="ARBA00002322"/>
    </source>
</evidence>
<evidence type="ECO:0000256" key="9">
    <source>
        <dbReference type="ARBA" id="ARBA00022723"/>
    </source>
</evidence>
<feature type="binding site" evidence="19">
    <location>
        <position position="114"/>
    </location>
    <ligand>
        <name>Ca(2+)</name>
        <dbReference type="ChEBI" id="CHEBI:29108"/>
        <label>1</label>
    </ligand>
</feature>
<dbReference type="GO" id="GO:0020037">
    <property type="term" value="F:heme binding"/>
    <property type="evidence" value="ECO:0007669"/>
    <property type="project" value="UniProtKB-UniRule"/>
</dbReference>
<evidence type="ECO:0000256" key="3">
    <source>
        <dbReference type="ARBA" id="ARBA00004613"/>
    </source>
</evidence>
<dbReference type="PRINTS" id="PR00461">
    <property type="entry name" value="PLPEROXIDASE"/>
</dbReference>
<keyword evidence="9 19" id="KW-0479">Metal-binding</keyword>
<dbReference type="FunFam" id="1.10.520.10:FF:000006">
    <property type="entry name" value="Peroxidase"/>
    <property type="match status" value="1"/>
</dbReference>
<evidence type="ECO:0000256" key="5">
    <source>
        <dbReference type="ARBA" id="ARBA00012313"/>
    </source>
</evidence>
<keyword evidence="16 22" id="KW-0376">Hydrogen peroxide</keyword>
<keyword evidence="8 22" id="KW-0349">Heme</keyword>
<feature type="binding site" evidence="19">
    <location>
        <position position="112"/>
    </location>
    <ligand>
        <name>Ca(2+)</name>
        <dbReference type="ChEBI" id="CHEBI:29108"/>
        <label>1</label>
    </ligand>
</feature>
<comment type="function">
    <text evidence="2">Removal of H(2)O(2), oxidation of toxic reductants, biosynthesis and degradation of lignin, suberization, auxin catabolism, response to environmental stresses such as wounding, pathogen attack and oxidative stress. These functions might be dependent on each isozyme/isoform in each plant tissue.</text>
</comment>
<feature type="disulfide bond" evidence="21">
    <location>
        <begin position="73"/>
        <end position="153"/>
    </location>
</feature>
<keyword evidence="11 19" id="KW-0106">Calcium</keyword>
<keyword evidence="7 22" id="KW-0575">Peroxidase</keyword>
<evidence type="ECO:0000313" key="27">
    <source>
        <dbReference type="RefSeq" id="XP_018472934.2"/>
    </source>
</evidence>
<dbReference type="PROSITE" id="PS00435">
    <property type="entry name" value="PEROXIDASE_1"/>
    <property type="match status" value="1"/>
</dbReference>
<evidence type="ECO:0000256" key="23">
    <source>
        <dbReference type="SAM" id="MobiDB-lite"/>
    </source>
</evidence>
<feature type="disulfide bond" evidence="21">
    <location>
        <begin position="239"/>
        <end position="271"/>
    </location>
</feature>
<comment type="cofactor">
    <cofactor evidence="19 22">
        <name>heme b</name>
        <dbReference type="ChEBI" id="CHEBI:60344"/>
    </cofactor>
    <text evidence="19 22">Binds 1 heme b (iron(II)-protoporphyrin IX) group per subunit.</text>
</comment>
<evidence type="ECO:0000256" key="19">
    <source>
        <dbReference type="PIRSR" id="PIRSR600823-3"/>
    </source>
</evidence>
<keyword evidence="24" id="KW-0472">Membrane</keyword>
<dbReference type="InterPro" id="IPR019793">
    <property type="entry name" value="Peroxidases_heam-ligand_BS"/>
</dbReference>
<comment type="catalytic activity">
    <reaction evidence="1 22">
        <text>2 a phenolic donor + H2O2 = 2 a phenolic radical donor + 2 H2O</text>
        <dbReference type="Rhea" id="RHEA:56136"/>
        <dbReference type="ChEBI" id="CHEBI:15377"/>
        <dbReference type="ChEBI" id="CHEBI:16240"/>
        <dbReference type="ChEBI" id="CHEBI:139520"/>
        <dbReference type="ChEBI" id="CHEBI:139521"/>
        <dbReference type="EC" id="1.11.1.7"/>
    </reaction>
</comment>
<evidence type="ECO:0000256" key="6">
    <source>
        <dbReference type="ARBA" id="ARBA00022525"/>
    </source>
</evidence>
<evidence type="ECO:0000256" key="21">
    <source>
        <dbReference type="PIRSR" id="PIRSR600823-5"/>
    </source>
</evidence>
<feature type="transmembrane region" description="Helical" evidence="24">
    <location>
        <begin position="7"/>
        <end position="26"/>
    </location>
</feature>
<feature type="active site" description="Proton acceptor" evidence="17">
    <location>
        <position position="104"/>
    </location>
</feature>
<keyword evidence="13 19" id="KW-0408">Iron</keyword>
<feature type="binding site" evidence="19">
    <location>
        <position position="233"/>
    </location>
    <ligand>
        <name>Ca(2+)</name>
        <dbReference type="ChEBI" id="CHEBI:29108"/>
        <label>2</label>
    </ligand>
</feature>
<dbReference type="GO" id="GO:0140825">
    <property type="term" value="F:lactoperoxidase activity"/>
    <property type="evidence" value="ECO:0007669"/>
    <property type="project" value="UniProtKB-EC"/>
</dbReference>
<evidence type="ECO:0000256" key="4">
    <source>
        <dbReference type="ARBA" id="ARBA00006873"/>
    </source>
</evidence>
<gene>
    <name evidence="27" type="primary">LOC108844209</name>
</gene>
<protein>
    <recommendedName>
        <fullName evidence="5 22">Peroxidase</fullName>
        <ecNumber evidence="5 22">1.11.1.7</ecNumber>
    </recommendedName>
</protein>
<feature type="disulfide bond" evidence="21">
    <location>
        <begin position="159"/>
        <end position="364"/>
    </location>
</feature>
<evidence type="ECO:0000259" key="25">
    <source>
        <dbReference type="PROSITE" id="PS50873"/>
    </source>
</evidence>
<dbReference type="GO" id="GO:0046872">
    <property type="term" value="F:metal ion binding"/>
    <property type="evidence" value="ECO:0007669"/>
    <property type="project" value="UniProtKB-UniRule"/>
</dbReference>
<keyword evidence="10" id="KW-0732">Signal</keyword>
<evidence type="ECO:0000256" key="17">
    <source>
        <dbReference type="PIRSR" id="PIRSR600823-1"/>
    </source>
</evidence>
<evidence type="ECO:0000256" key="18">
    <source>
        <dbReference type="PIRSR" id="PIRSR600823-2"/>
    </source>
</evidence>
<keyword evidence="12 22" id="KW-0560">Oxidoreductase</keyword>
<dbReference type="Proteomes" id="UP000504610">
    <property type="component" value="Chromosome 3"/>
</dbReference>
<dbReference type="PANTHER" id="PTHR31235">
    <property type="entry name" value="PEROXIDASE 25-RELATED"/>
    <property type="match status" value="1"/>
</dbReference>
<feature type="binding site" evidence="19">
    <location>
        <position position="287"/>
    </location>
    <ligand>
        <name>Ca(2+)</name>
        <dbReference type="ChEBI" id="CHEBI:29108"/>
        <label>2</label>
    </ligand>
</feature>
<comment type="subcellular location">
    <subcellularLocation>
        <location evidence="3 22">Secreted</location>
    </subcellularLocation>
</comment>
<dbReference type="InterPro" id="IPR000823">
    <property type="entry name" value="Peroxidase_pln"/>
</dbReference>
<evidence type="ECO:0000256" key="14">
    <source>
        <dbReference type="ARBA" id="ARBA00023157"/>
    </source>
</evidence>
<dbReference type="Gene3D" id="1.10.520.10">
    <property type="match status" value="1"/>
</dbReference>
<feature type="binding site" evidence="19">
    <location>
        <position position="127"/>
    </location>
    <ligand>
        <name>Ca(2+)</name>
        <dbReference type="ChEBI" id="CHEBI:29108"/>
        <label>1</label>
    </ligand>
</feature>
<keyword evidence="15" id="KW-0325">Glycoprotein</keyword>
<reference evidence="27" key="2">
    <citation type="submission" date="2025-08" db="UniProtKB">
        <authorList>
            <consortium name="RefSeq"/>
        </authorList>
    </citation>
    <scope>IDENTIFICATION</scope>
    <source>
        <tissue evidence="27">Leaf</tissue>
    </source>
</reference>
<dbReference type="CDD" id="cd00693">
    <property type="entry name" value="secretory_peroxidase"/>
    <property type="match status" value="1"/>
</dbReference>
<comment type="similarity">
    <text evidence="22">Belongs to the peroxidase family. Classical plant (class III) peroxidase subfamily.</text>
</comment>